<protein>
    <submittedName>
        <fullName evidence="1">Uncharacterized protein</fullName>
    </submittedName>
</protein>
<reference evidence="2" key="1">
    <citation type="submission" date="2014-09" db="EMBL/GenBank/DDBJ databases">
        <authorList>
            <person name="Sharma Rahul"/>
            <person name="Thines Marco"/>
        </authorList>
    </citation>
    <scope>NUCLEOTIDE SEQUENCE [LARGE SCALE GENOMIC DNA]</scope>
</reference>
<accession>A0A0P1BQZ6</accession>
<proteinExistence type="predicted"/>
<keyword evidence="2" id="KW-1185">Reference proteome</keyword>
<sequence>MAKRLDARHEPPSHRSQFPYLAENAKHTVVAVARARCMEFCDDRAVAWEGERPAWASLGLSSIRDFGFTLAQARFERADE</sequence>
<dbReference type="Proteomes" id="UP000054845">
    <property type="component" value="Unassembled WGS sequence"/>
</dbReference>
<dbReference type="EMBL" id="CCYA01000276">
    <property type="protein sequence ID" value="CEH18903.1"/>
    <property type="molecule type" value="Genomic_DNA"/>
</dbReference>
<dbReference type="AlphaFoldDB" id="A0A0P1BQZ6"/>
<name>A0A0P1BQZ6_9BASI</name>
<evidence type="ECO:0000313" key="1">
    <source>
        <dbReference type="EMBL" id="CEH18903.1"/>
    </source>
</evidence>
<organism evidence="1 2">
    <name type="scientific">Ceraceosorus bombacis</name>
    <dbReference type="NCBI Taxonomy" id="401625"/>
    <lineage>
        <taxon>Eukaryota</taxon>
        <taxon>Fungi</taxon>
        <taxon>Dikarya</taxon>
        <taxon>Basidiomycota</taxon>
        <taxon>Ustilaginomycotina</taxon>
        <taxon>Exobasidiomycetes</taxon>
        <taxon>Ceraceosorales</taxon>
        <taxon>Ceraceosoraceae</taxon>
        <taxon>Ceraceosorus</taxon>
    </lineage>
</organism>
<evidence type="ECO:0000313" key="2">
    <source>
        <dbReference type="Proteomes" id="UP000054845"/>
    </source>
</evidence>